<gene>
    <name evidence="1" type="ORF">AADV58_17835</name>
</gene>
<keyword evidence="1" id="KW-0614">Plasmid</keyword>
<dbReference type="RefSeq" id="WP_341744609.1">
    <property type="nucleotide sequence ID" value="NZ_CP151407.1"/>
</dbReference>
<dbReference type="EMBL" id="CP151407">
    <property type="protein sequence ID" value="WZJ23270.1"/>
    <property type="molecule type" value="Genomic_DNA"/>
</dbReference>
<evidence type="ECO:0000313" key="1">
    <source>
        <dbReference type="EMBL" id="WZJ23270.1"/>
    </source>
</evidence>
<accession>A0ABZ2XL05</accession>
<proteinExistence type="predicted"/>
<protein>
    <submittedName>
        <fullName evidence="1">Uncharacterized protein</fullName>
    </submittedName>
</protein>
<reference evidence="1 2" key="1">
    <citation type="submission" date="2024-04" db="EMBL/GenBank/DDBJ databases">
        <title>Dissimilatory iodate-reducing microorganisms contribute to the enrichment of iodine in groundwater.</title>
        <authorList>
            <person name="Jiang Z."/>
        </authorList>
    </citation>
    <scope>NUCLEOTIDE SEQUENCE [LARGE SCALE GENOMIC DNA]</scope>
    <source>
        <strain evidence="1 2">NCP973</strain>
        <plasmid evidence="1 2">unnamed1</plasmid>
    </source>
</reference>
<sequence>MKREPLPTVEQLAEEIRHVDLSRLKNRLAGKSLVDFEHCLIEILGELFERQRGFSEAMAELAQNTREETKVLAFMHAYNVHEHERGEFLRRFANFSPIGRYFGALLNRLSDLEDKQHDSGKPVTVSHARQLVAIINTQLERMTNQANRRNEKLDQQWNLMVNKSADTPA</sequence>
<name>A0ABZ2XL05_9RHOO</name>
<dbReference type="Proteomes" id="UP001479520">
    <property type="component" value="Plasmid unnamed1"/>
</dbReference>
<evidence type="ECO:0000313" key="2">
    <source>
        <dbReference type="Proteomes" id="UP001479520"/>
    </source>
</evidence>
<keyword evidence="2" id="KW-1185">Reference proteome</keyword>
<geneLocation type="plasmid" evidence="1 2">
    <name>unnamed1</name>
</geneLocation>
<organism evidence="1 2">
    <name type="scientific">Azonexus hydrophilus</name>
    <dbReference type="NCBI Taxonomy" id="418702"/>
    <lineage>
        <taxon>Bacteria</taxon>
        <taxon>Pseudomonadati</taxon>
        <taxon>Pseudomonadota</taxon>
        <taxon>Betaproteobacteria</taxon>
        <taxon>Rhodocyclales</taxon>
        <taxon>Azonexaceae</taxon>
        <taxon>Azonexus</taxon>
    </lineage>
</organism>